<evidence type="ECO:0000313" key="6">
    <source>
        <dbReference type="Proteomes" id="UP001497602"/>
    </source>
</evidence>
<evidence type="ECO:0000256" key="1">
    <source>
        <dbReference type="ARBA" id="ARBA00023015"/>
    </source>
</evidence>
<feature type="domain" description="HTH luxR-type" evidence="4">
    <location>
        <begin position="185"/>
        <end position="250"/>
    </location>
</feature>
<dbReference type="PANTHER" id="PTHR44688">
    <property type="entry name" value="DNA-BINDING TRANSCRIPTIONAL ACTIVATOR DEVR_DOSR"/>
    <property type="match status" value="1"/>
</dbReference>
<reference evidence="5 6" key="1">
    <citation type="submission" date="2024-05" db="EMBL/GenBank/DDBJ databases">
        <authorList>
            <person name="Duchaud E."/>
        </authorList>
    </citation>
    <scope>NUCLEOTIDE SEQUENCE [LARGE SCALE GENOMIC DNA]</scope>
    <source>
        <strain evidence="5">Ena-SAMPLE-TAB-13-05-2024-13:56:06:370-140305</strain>
    </source>
</reference>
<dbReference type="Gene3D" id="1.10.10.10">
    <property type="entry name" value="Winged helix-like DNA-binding domain superfamily/Winged helix DNA-binding domain"/>
    <property type="match status" value="1"/>
</dbReference>
<dbReference type="PROSITE" id="PS50043">
    <property type="entry name" value="HTH_LUXR_2"/>
    <property type="match status" value="1"/>
</dbReference>
<evidence type="ECO:0000256" key="3">
    <source>
        <dbReference type="ARBA" id="ARBA00023163"/>
    </source>
</evidence>
<accession>A0ABP1F9Q4</accession>
<dbReference type="InterPro" id="IPR016032">
    <property type="entry name" value="Sig_transdc_resp-reg_C-effctor"/>
</dbReference>
<dbReference type="EMBL" id="CAXJRC010000023">
    <property type="protein sequence ID" value="CAL2107122.1"/>
    <property type="molecule type" value="Genomic_DNA"/>
</dbReference>
<sequence>MSNVNDFFSEKNTVYDISDIKKFNLDKFIKPIEAFARVTYKSVYVINYHSKGFDYVSENPLFLCGNSATEVKQMGYAFYFKHVPEEDLEFLLKVNTAGFDFYEQIPREERLDYTISYDFNLKGKDGNQFLVNHKLTPVVLNTKGKIGKALCLVSLSNKETKGNVTIVNDKTGVIHTYNLEKNYWEMKTKIKLKQREIEILQLSARGYTLEEIGEKIFVSSNTVKFHRKKIFEKMEVHSITEAIAYATANKLL</sequence>
<dbReference type="SUPFAM" id="SSF46894">
    <property type="entry name" value="C-terminal effector domain of the bipartite response regulators"/>
    <property type="match status" value="1"/>
</dbReference>
<dbReference type="SMART" id="SM00421">
    <property type="entry name" value="HTH_LUXR"/>
    <property type="match status" value="1"/>
</dbReference>
<gene>
    <name evidence="5" type="ORF">T190115A13A_300006</name>
</gene>
<dbReference type="Proteomes" id="UP001497602">
    <property type="component" value="Unassembled WGS sequence"/>
</dbReference>
<organism evidence="5 6">
    <name type="scientific">Tenacibaculum vairaonense</name>
    <dbReference type="NCBI Taxonomy" id="3137860"/>
    <lineage>
        <taxon>Bacteria</taxon>
        <taxon>Pseudomonadati</taxon>
        <taxon>Bacteroidota</taxon>
        <taxon>Flavobacteriia</taxon>
        <taxon>Flavobacteriales</taxon>
        <taxon>Flavobacteriaceae</taxon>
        <taxon>Tenacibaculum</taxon>
    </lineage>
</organism>
<dbReference type="Gene3D" id="3.30.450.20">
    <property type="entry name" value="PAS domain"/>
    <property type="match status" value="1"/>
</dbReference>
<keyword evidence="3" id="KW-0804">Transcription</keyword>
<name>A0ABP1F9Q4_9FLAO</name>
<dbReference type="Pfam" id="PF00196">
    <property type="entry name" value="GerE"/>
    <property type="match status" value="1"/>
</dbReference>
<keyword evidence="6" id="KW-1185">Reference proteome</keyword>
<dbReference type="InterPro" id="IPR036388">
    <property type="entry name" value="WH-like_DNA-bd_sf"/>
</dbReference>
<evidence type="ECO:0000259" key="4">
    <source>
        <dbReference type="PROSITE" id="PS50043"/>
    </source>
</evidence>
<proteinExistence type="predicted"/>
<keyword evidence="2" id="KW-0238">DNA-binding</keyword>
<dbReference type="InterPro" id="IPR000792">
    <property type="entry name" value="Tscrpt_reg_LuxR_C"/>
</dbReference>
<dbReference type="RefSeq" id="WP_348738779.1">
    <property type="nucleotide sequence ID" value="NZ_CAXJRC010000023.1"/>
</dbReference>
<evidence type="ECO:0000256" key="2">
    <source>
        <dbReference type="ARBA" id="ARBA00023125"/>
    </source>
</evidence>
<dbReference type="PRINTS" id="PR00038">
    <property type="entry name" value="HTHLUXR"/>
</dbReference>
<protein>
    <submittedName>
        <fullName evidence="5">Helix-turn-helix transcriptional regulator</fullName>
    </submittedName>
</protein>
<evidence type="ECO:0000313" key="5">
    <source>
        <dbReference type="EMBL" id="CAL2107122.1"/>
    </source>
</evidence>
<comment type="caution">
    <text evidence="5">The sequence shown here is derived from an EMBL/GenBank/DDBJ whole genome shotgun (WGS) entry which is preliminary data.</text>
</comment>
<dbReference type="PANTHER" id="PTHR44688:SF16">
    <property type="entry name" value="DNA-BINDING TRANSCRIPTIONAL ACTIVATOR DEVR_DOSR"/>
    <property type="match status" value="1"/>
</dbReference>
<dbReference type="CDD" id="cd06170">
    <property type="entry name" value="LuxR_C_like"/>
    <property type="match status" value="1"/>
</dbReference>
<keyword evidence="1" id="KW-0805">Transcription regulation</keyword>